<comment type="caution">
    <text evidence="2">The sequence shown here is derived from an EMBL/GenBank/DDBJ whole genome shotgun (WGS) entry which is preliminary data.</text>
</comment>
<evidence type="ECO:0000313" key="3">
    <source>
        <dbReference type="Proteomes" id="UP000006327"/>
    </source>
</evidence>
<sequence length="52" mass="5244">MKKSKLLIASIVISFALTSASTIAGPGVKKPPQAAKVVASSFSPLALSGFAR</sequence>
<feature type="signal peptide" evidence="1">
    <location>
        <begin position="1"/>
        <end position="24"/>
    </location>
</feature>
<evidence type="ECO:0000313" key="2">
    <source>
        <dbReference type="EMBL" id="GAC18629.1"/>
    </source>
</evidence>
<organism evidence="2 3">
    <name type="scientific">Paraglaciecola arctica BSs20135</name>
    <dbReference type="NCBI Taxonomy" id="493475"/>
    <lineage>
        <taxon>Bacteria</taxon>
        <taxon>Pseudomonadati</taxon>
        <taxon>Pseudomonadota</taxon>
        <taxon>Gammaproteobacteria</taxon>
        <taxon>Alteromonadales</taxon>
        <taxon>Alteromonadaceae</taxon>
        <taxon>Paraglaciecola</taxon>
    </lineage>
</organism>
<reference evidence="2 3" key="1">
    <citation type="journal article" date="2017" name="Antonie Van Leeuwenhoek">
        <title>Rhizobium rhizosphaerae sp. nov., a novel species isolated from rice rhizosphere.</title>
        <authorList>
            <person name="Zhao J.J."/>
            <person name="Zhang J."/>
            <person name="Zhang R.J."/>
            <person name="Zhang C.W."/>
            <person name="Yin H.Q."/>
            <person name="Zhang X.X."/>
        </authorList>
    </citation>
    <scope>NUCLEOTIDE SEQUENCE [LARGE SCALE GENOMIC DNA]</scope>
    <source>
        <strain evidence="2 3">BSs20135</strain>
    </source>
</reference>
<dbReference type="AlphaFoldDB" id="K6XDA2"/>
<proteinExistence type="predicted"/>
<protein>
    <submittedName>
        <fullName evidence="2">Uncharacterized protein</fullName>
    </submittedName>
</protein>
<dbReference type="STRING" id="493475.GARC_1657"/>
<keyword evidence="3" id="KW-1185">Reference proteome</keyword>
<dbReference type="Proteomes" id="UP000006327">
    <property type="component" value="Unassembled WGS sequence"/>
</dbReference>
<evidence type="ECO:0000256" key="1">
    <source>
        <dbReference type="SAM" id="SignalP"/>
    </source>
</evidence>
<keyword evidence="1" id="KW-0732">Signal</keyword>
<dbReference type="EMBL" id="BAEO01000021">
    <property type="protein sequence ID" value="GAC18629.1"/>
    <property type="molecule type" value="Genomic_DNA"/>
</dbReference>
<gene>
    <name evidence="2" type="ORF">GARC_1657</name>
</gene>
<dbReference type="RefSeq" id="WP_007618629.1">
    <property type="nucleotide sequence ID" value="NZ_BAEO01000021.1"/>
</dbReference>
<accession>K6XDA2</accession>
<name>K6XDA2_9ALTE</name>
<feature type="chain" id="PRO_5003896554" evidence="1">
    <location>
        <begin position="25"/>
        <end position="52"/>
    </location>
</feature>